<comment type="subcellular location">
    <subcellularLocation>
        <location evidence="2">Nucleus</location>
    </subcellularLocation>
</comment>
<comment type="similarity">
    <text evidence="4">Belongs to the cyclophilin-type PPIase family. CWC27 subfamily.</text>
</comment>
<dbReference type="InterPro" id="IPR029000">
    <property type="entry name" value="Cyclophilin-like_dom_sf"/>
</dbReference>
<dbReference type="GO" id="GO:0003755">
    <property type="term" value="F:peptidyl-prolyl cis-trans isomerase activity"/>
    <property type="evidence" value="ECO:0007669"/>
    <property type="project" value="UniProtKB-EC"/>
</dbReference>
<gene>
    <name evidence="8" type="ORF">BJ322DRAFT_1089019</name>
    <name evidence="7" type="ORF">BJ322DRAFT_1097109</name>
</gene>
<comment type="catalytic activity">
    <reaction evidence="1">
        <text>[protein]-peptidylproline (omega=180) = [protein]-peptidylproline (omega=0)</text>
        <dbReference type="Rhea" id="RHEA:16237"/>
        <dbReference type="Rhea" id="RHEA-COMP:10747"/>
        <dbReference type="Rhea" id="RHEA-COMP:10748"/>
        <dbReference type="ChEBI" id="CHEBI:83833"/>
        <dbReference type="ChEBI" id="CHEBI:83834"/>
        <dbReference type="EC" id="5.2.1.8"/>
    </reaction>
</comment>
<feature type="compositionally biased region" description="Basic and acidic residues" evidence="5">
    <location>
        <begin position="178"/>
        <end position="206"/>
    </location>
</feature>
<name>A0A9P6H1V1_9AGAM</name>
<evidence type="ECO:0000313" key="8">
    <source>
        <dbReference type="EMBL" id="KAF9779186.1"/>
    </source>
</evidence>
<evidence type="ECO:0000256" key="3">
    <source>
        <dbReference type="ARBA" id="ARBA00023242"/>
    </source>
</evidence>
<feature type="compositionally biased region" description="Basic residues" evidence="5">
    <location>
        <begin position="485"/>
        <end position="495"/>
    </location>
</feature>
<dbReference type="PROSITE" id="PS00170">
    <property type="entry name" value="CSA_PPIASE_1"/>
    <property type="match status" value="1"/>
</dbReference>
<reference evidence="7" key="1">
    <citation type="journal article" date="2020" name="Nat. Commun.">
        <title>Large-scale genome sequencing of mycorrhizal fungi provides insights into the early evolution of symbiotic traits.</title>
        <authorList>
            <person name="Miyauchi S."/>
            <person name="Kiss E."/>
            <person name="Kuo A."/>
            <person name="Drula E."/>
            <person name="Kohler A."/>
            <person name="Sanchez-Garcia M."/>
            <person name="Morin E."/>
            <person name="Andreopoulos B."/>
            <person name="Barry K.W."/>
            <person name="Bonito G."/>
            <person name="Buee M."/>
            <person name="Carver A."/>
            <person name="Chen C."/>
            <person name="Cichocki N."/>
            <person name="Clum A."/>
            <person name="Culley D."/>
            <person name="Crous P.W."/>
            <person name="Fauchery L."/>
            <person name="Girlanda M."/>
            <person name="Hayes R.D."/>
            <person name="Keri Z."/>
            <person name="LaButti K."/>
            <person name="Lipzen A."/>
            <person name="Lombard V."/>
            <person name="Magnuson J."/>
            <person name="Maillard F."/>
            <person name="Murat C."/>
            <person name="Nolan M."/>
            <person name="Ohm R.A."/>
            <person name="Pangilinan J."/>
            <person name="Pereira M.F."/>
            <person name="Perotto S."/>
            <person name="Peter M."/>
            <person name="Pfister S."/>
            <person name="Riley R."/>
            <person name="Sitrit Y."/>
            <person name="Stielow J.B."/>
            <person name="Szollosi G."/>
            <person name="Zifcakova L."/>
            <person name="Stursova M."/>
            <person name="Spatafora J.W."/>
            <person name="Tedersoo L."/>
            <person name="Vaario L.M."/>
            <person name="Yamada A."/>
            <person name="Yan M."/>
            <person name="Wang P."/>
            <person name="Xu J."/>
            <person name="Bruns T."/>
            <person name="Baldrian P."/>
            <person name="Vilgalys R."/>
            <person name="Dunand C."/>
            <person name="Henrissat B."/>
            <person name="Grigoriev I.V."/>
            <person name="Hibbett D."/>
            <person name="Nagy L.G."/>
            <person name="Martin F.M."/>
        </authorList>
    </citation>
    <scope>NUCLEOTIDE SEQUENCE</scope>
    <source>
        <strain evidence="7">UH-Tt-Lm1</strain>
    </source>
</reference>
<evidence type="ECO:0000256" key="2">
    <source>
        <dbReference type="ARBA" id="ARBA00004123"/>
    </source>
</evidence>
<dbReference type="PANTHER" id="PTHR45625:SF6">
    <property type="entry name" value="SPLICEOSOME-ASSOCIATED PROTEIN CWC27 HOMOLOG"/>
    <property type="match status" value="1"/>
</dbReference>
<comment type="caution">
    <text evidence="7">The sequence shown here is derived from an EMBL/GenBank/DDBJ whole genome shotgun (WGS) entry which is preliminary data.</text>
</comment>
<proteinExistence type="inferred from homology"/>
<feature type="compositionally biased region" description="Basic and acidic residues" evidence="5">
    <location>
        <begin position="369"/>
        <end position="382"/>
    </location>
</feature>
<evidence type="ECO:0000256" key="4">
    <source>
        <dbReference type="ARBA" id="ARBA00038509"/>
    </source>
</evidence>
<dbReference type="Gene3D" id="2.40.100.10">
    <property type="entry name" value="Cyclophilin-like"/>
    <property type="match status" value="1"/>
</dbReference>
<dbReference type="PROSITE" id="PS50072">
    <property type="entry name" value="CSA_PPIASE_2"/>
    <property type="match status" value="1"/>
</dbReference>
<evidence type="ECO:0000313" key="7">
    <source>
        <dbReference type="EMBL" id="KAF9777342.1"/>
    </source>
</evidence>
<evidence type="ECO:0000256" key="1">
    <source>
        <dbReference type="ARBA" id="ARBA00000971"/>
    </source>
</evidence>
<reference evidence="7" key="2">
    <citation type="submission" date="2020-11" db="EMBL/GenBank/DDBJ databases">
        <authorList>
            <consortium name="DOE Joint Genome Institute"/>
            <person name="Kuo A."/>
            <person name="Miyauchi S."/>
            <person name="Kiss E."/>
            <person name="Drula E."/>
            <person name="Kohler A."/>
            <person name="Sanchez-Garcia M."/>
            <person name="Andreopoulos B."/>
            <person name="Barry K.W."/>
            <person name="Bonito G."/>
            <person name="Buee M."/>
            <person name="Carver A."/>
            <person name="Chen C."/>
            <person name="Cichocki N."/>
            <person name="Clum A."/>
            <person name="Culley D."/>
            <person name="Crous P.W."/>
            <person name="Fauchery L."/>
            <person name="Girlanda M."/>
            <person name="Hayes R."/>
            <person name="Keri Z."/>
            <person name="Labutti K."/>
            <person name="Lipzen A."/>
            <person name="Lombard V."/>
            <person name="Magnuson J."/>
            <person name="Maillard F."/>
            <person name="Morin E."/>
            <person name="Murat C."/>
            <person name="Nolan M."/>
            <person name="Ohm R."/>
            <person name="Pangilinan J."/>
            <person name="Pereira M."/>
            <person name="Perotto S."/>
            <person name="Peter M."/>
            <person name="Riley R."/>
            <person name="Sitrit Y."/>
            <person name="Stielow B."/>
            <person name="Szollosi G."/>
            <person name="Zifcakova L."/>
            <person name="Stursova M."/>
            <person name="Spatafora J.W."/>
            <person name="Tedersoo L."/>
            <person name="Vaario L.-M."/>
            <person name="Yamada A."/>
            <person name="Yan M."/>
            <person name="Wang P."/>
            <person name="Xu J."/>
            <person name="Bruns T."/>
            <person name="Baldrian P."/>
            <person name="Vilgalys R."/>
            <person name="Henrissat B."/>
            <person name="Grigoriev I.V."/>
            <person name="Hibbett D."/>
            <person name="Nagy L.G."/>
            <person name="Martin F.M."/>
        </authorList>
    </citation>
    <scope>NUCLEOTIDE SEQUENCE</scope>
    <source>
        <strain evidence="7">UH-Tt-Lm1</strain>
    </source>
</reference>
<dbReference type="SUPFAM" id="SSF50891">
    <property type="entry name" value="Cyclophilin-like"/>
    <property type="match status" value="1"/>
</dbReference>
<feature type="domain" description="PPIase cyclophilin-type" evidence="6">
    <location>
        <begin position="12"/>
        <end position="161"/>
    </location>
</feature>
<keyword evidence="9" id="KW-1185">Reference proteome</keyword>
<feature type="compositionally biased region" description="Basic and acidic residues" evidence="5">
    <location>
        <begin position="424"/>
        <end position="441"/>
    </location>
</feature>
<dbReference type="Proteomes" id="UP000736335">
    <property type="component" value="Unassembled WGS sequence"/>
</dbReference>
<sequence length="495" mass="55418">MALPTRGRVIINTTAGELDIELWSRECPKACRNFITLAMEGYYDGVIFHRIVPNFLVQTGDRTGTGGGGESIYGESFEDEVHPRLRFPHRGLVACANNGTKNSNDSQFFITLDRAEELHGKHTLFGRCVGDTIYNVVKIGAMEIDKDERPIYPPKIKSIRIVDNPFDDIVPRITAEEKRVQQRAREQAQKEREEAQRRKGAKKDTKLLSFGGDDGDEEEKEPTSFKKKPLTRPDLLDDAEESMTTTTIPDFVTNISSKPSKGKEREEVAPSKADKASKPKHKVVEDITEIREKHTREQASKLTEKQAEIQRLEADIRKLSKRTGGNAGGDSDDSDSGHTKKKTKPAKSYLEEELSKYSKGRLFAAGVGGRDKDGKKKKRDETDVLAMLDGFRGKLKDLQPAPSTSGSGKDRDSDDMDVDTEADVGAKAKEEGLEVDSDRGFLNHRLSFPKDNSEEVNKAERDYEVIDPRQRGARAKQEEKDRRNAARGRGGRGRR</sequence>
<accession>A0A9P6H1V1</accession>
<dbReference type="PANTHER" id="PTHR45625">
    <property type="entry name" value="PEPTIDYL-PROLYL CIS-TRANS ISOMERASE-RELATED"/>
    <property type="match status" value="1"/>
</dbReference>
<dbReference type="EMBL" id="WIUZ02000049">
    <property type="protein sequence ID" value="KAF9777342.1"/>
    <property type="molecule type" value="Genomic_DNA"/>
</dbReference>
<feature type="compositionally biased region" description="Acidic residues" evidence="5">
    <location>
        <begin position="413"/>
        <end position="422"/>
    </location>
</feature>
<feature type="compositionally biased region" description="Basic and acidic residues" evidence="5">
    <location>
        <begin position="261"/>
        <end position="318"/>
    </location>
</feature>
<feature type="compositionally biased region" description="Basic and acidic residues" evidence="5">
    <location>
        <begin position="451"/>
        <end position="484"/>
    </location>
</feature>
<dbReference type="AlphaFoldDB" id="A0A9P6H1V1"/>
<dbReference type="GO" id="GO:0006457">
    <property type="term" value="P:protein folding"/>
    <property type="evidence" value="ECO:0007669"/>
    <property type="project" value="InterPro"/>
</dbReference>
<dbReference type="InterPro" id="IPR044666">
    <property type="entry name" value="Cyclophilin_A-like"/>
</dbReference>
<feature type="compositionally biased region" description="Polar residues" evidence="5">
    <location>
        <begin position="242"/>
        <end position="259"/>
    </location>
</feature>
<dbReference type="Pfam" id="PF00160">
    <property type="entry name" value="Pro_isomerase"/>
    <property type="match status" value="1"/>
</dbReference>
<organism evidence="7 9">
    <name type="scientific">Thelephora terrestris</name>
    <dbReference type="NCBI Taxonomy" id="56493"/>
    <lineage>
        <taxon>Eukaryota</taxon>
        <taxon>Fungi</taxon>
        <taxon>Dikarya</taxon>
        <taxon>Basidiomycota</taxon>
        <taxon>Agaricomycotina</taxon>
        <taxon>Agaricomycetes</taxon>
        <taxon>Thelephorales</taxon>
        <taxon>Thelephoraceae</taxon>
        <taxon>Thelephora</taxon>
    </lineage>
</organism>
<dbReference type="InterPro" id="IPR002130">
    <property type="entry name" value="Cyclophilin-type_PPIase_dom"/>
</dbReference>
<evidence type="ECO:0000259" key="6">
    <source>
        <dbReference type="PROSITE" id="PS50072"/>
    </source>
</evidence>
<protein>
    <submittedName>
        <fullName evidence="7">Cyclophilin-like protein</fullName>
    </submittedName>
</protein>
<dbReference type="OrthoDB" id="442970at2759"/>
<keyword evidence="3" id="KW-0539">Nucleus</keyword>
<feature type="region of interest" description="Disordered" evidence="5">
    <location>
        <begin position="178"/>
        <end position="495"/>
    </location>
</feature>
<evidence type="ECO:0000256" key="5">
    <source>
        <dbReference type="SAM" id="MobiDB-lite"/>
    </source>
</evidence>
<dbReference type="EMBL" id="WIUZ02000020">
    <property type="protein sequence ID" value="KAF9779186.1"/>
    <property type="molecule type" value="Genomic_DNA"/>
</dbReference>
<evidence type="ECO:0000313" key="9">
    <source>
        <dbReference type="Proteomes" id="UP000736335"/>
    </source>
</evidence>
<dbReference type="PRINTS" id="PR00153">
    <property type="entry name" value="CSAPPISMRASE"/>
</dbReference>
<dbReference type="GO" id="GO:0071013">
    <property type="term" value="C:catalytic step 2 spliceosome"/>
    <property type="evidence" value="ECO:0007669"/>
    <property type="project" value="TreeGrafter"/>
</dbReference>
<dbReference type="InterPro" id="IPR020892">
    <property type="entry name" value="Cyclophilin-type_PPIase_CS"/>
</dbReference>